<sequence>MDSRERSMPSVHQPQPQSTPPNRMMGNASYSTNFPNNNNNNASPLINPNSTAAQMMSSASRFPFNSMMGSASKPSDSPNAGSYDGSQSELRGGGFNIDSGKKKRGRPRKYSPDGNIALGLSPTPVTSSAAPGDSAGMHSADPRPKKNRGRPPGTGKKQMDALGTGGVGFTPHVILVKPGEDIASKVVAFSQQGPRTVCVLSAHGAVCNVTLHQPTMAAGSVTYEGRYEIISLSGNFLISDSNGNRNRTGRLSVSLASADGQVLGGITDMLTAASTVQVIVGSFLVDGKKLDSSTQKSGPSSTSPNMLNFSTPAAATGCPSEGASNNSSDDNDGSPLSRAPGLYTNANQPIHNMQIGLVFCIPMYRGSS</sequence>
<dbReference type="PROSITE" id="PS51742">
    <property type="entry name" value="PPC"/>
    <property type="match status" value="1"/>
</dbReference>
<dbReference type="EMBL" id="JAGKQH010000006">
    <property type="protein sequence ID" value="KAG6596739.1"/>
    <property type="molecule type" value="Genomic_DNA"/>
</dbReference>
<feature type="compositionally biased region" description="Polar residues" evidence="7">
    <location>
        <begin position="51"/>
        <end position="60"/>
    </location>
</feature>
<protein>
    <recommendedName>
        <fullName evidence="6">AT-hook motif nuclear-localized protein</fullName>
    </recommendedName>
</protein>
<gene>
    <name evidence="9" type="primary">AHL13</name>
    <name evidence="9" type="ORF">SDJN03_09919</name>
</gene>
<accession>A0AAV6NDQ0</accession>
<keyword evidence="4 6" id="KW-0804">Transcription</keyword>
<comment type="domain">
    <text evidence="6">The PPC domain mediates interactions between AHL proteins.</text>
</comment>
<feature type="domain" description="PPC" evidence="8">
    <location>
        <begin position="165"/>
        <end position="305"/>
    </location>
</feature>
<dbReference type="AlphaFoldDB" id="A0AAV6NDQ0"/>
<dbReference type="CDD" id="cd11378">
    <property type="entry name" value="DUF296"/>
    <property type="match status" value="1"/>
</dbReference>
<evidence type="ECO:0000313" key="9">
    <source>
        <dbReference type="EMBL" id="KAG6596739.1"/>
    </source>
</evidence>
<keyword evidence="10" id="KW-1185">Reference proteome</keyword>
<dbReference type="InterPro" id="IPR005175">
    <property type="entry name" value="PPC_dom"/>
</dbReference>
<feature type="compositionally biased region" description="Low complexity" evidence="7">
    <location>
        <begin position="27"/>
        <end position="50"/>
    </location>
</feature>
<comment type="caution">
    <text evidence="9">The sequence shown here is derived from an EMBL/GenBank/DDBJ whole genome shotgun (WGS) entry which is preliminary data.</text>
</comment>
<evidence type="ECO:0000256" key="3">
    <source>
        <dbReference type="ARBA" id="ARBA00023125"/>
    </source>
</evidence>
<feature type="compositionally biased region" description="Low complexity" evidence="7">
    <location>
        <begin position="292"/>
        <end position="304"/>
    </location>
</feature>
<keyword evidence="5 6" id="KW-0539">Nucleus</keyword>
<comment type="subcellular location">
    <subcellularLocation>
        <location evidence="6">Nucleus</location>
    </subcellularLocation>
</comment>
<dbReference type="InterPro" id="IPR017956">
    <property type="entry name" value="AT_hook_DNA-bd_motif"/>
</dbReference>
<evidence type="ECO:0000313" key="10">
    <source>
        <dbReference type="Proteomes" id="UP000685013"/>
    </source>
</evidence>
<evidence type="ECO:0000256" key="5">
    <source>
        <dbReference type="ARBA" id="ARBA00023242"/>
    </source>
</evidence>
<feature type="non-terminal residue" evidence="9">
    <location>
        <position position="1"/>
    </location>
</feature>
<dbReference type="GO" id="GO:0003680">
    <property type="term" value="F:minor groove of adenine-thymine-rich DNA binding"/>
    <property type="evidence" value="ECO:0007669"/>
    <property type="project" value="UniProtKB-UniRule"/>
</dbReference>
<dbReference type="SMART" id="SM00384">
    <property type="entry name" value="AT_hook"/>
    <property type="match status" value="2"/>
</dbReference>
<dbReference type="Pfam" id="PF03479">
    <property type="entry name" value="PCC"/>
    <property type="match status" value="1"/>
</dbReference>
<dbReference type="PANTHER" id="PTHR31500:SF51">
    <property type="entry name" value="AT-HOOK MOTIF NUCLEAR-LOCALIZED PROTEIN 8"/>
    <property type="match status" value="1"/>
</dbReference>
<proteinExistence type="predicted"/>
<evidence type="ECO:0000256" key="6">
    <source>
        <dbReference type="RuleBase" id="RU367031"/>
    </source>
</evidence>
<keyword evidence="3 6" id="KW-0238">DNA-binding</keyword>
<dbReference type="Proteomes" id="UP000685013">
    <property type="component" value="Chromosome 6"/>
</dbReference>
<dbReference type="InterPro" id="IPR039605">
    <property type="entry name" value="AHL"/>
</dbReference>
<evidence type="ECO:0000256" key="4">
    <source>
        <dbReference type="ARBA" id="ARBA00023163"/>
    </source>
</evidence>
<evidence type="ECO:0000256" key="1">
    <source>
        <dbReference type="ARBA" id="ARBA00003687"/>
    </source>
</evidence>
<evidence type="ECO:0000256" key="7">
    <source>
        <dbReference type="SAM" id="MobiDB-lite"/>
    </source>
</evidence>
<evidence type="ECO:0000259" key="8">
    <source>
        <dbReference type="PROSITE" id="PS51742"/>
    </source>
</evidence>
<reference evidence="9 10" key="1">
    <citation type="journal article" date="2021" name="Hortic Res">
        <title>The domestication of Cucurbita argyrosperma as revealed by the genome of its wild relative.</title>
        <authorList>
            <person name="Barrera-Redondo J."/>
            <person name="Sanchez-de la Vega G."/>
            <person name="Aguirre-Liguori J.A."/>
            <person name="Castellanos-Morales G."/>
            <person name="Gutierrez-Guerrero Y.T."/>
            <person name="Aguirre-Dugua X."/>
            <person name="Aguirre-Planter E."/>
            <person name="Tenaillon M.I."/>
            <person name="Lira-Saade R."/>
            <person name="Eguiarte L.E."/>
        </authorList>
    </citation>
    <scope>NUCLEOTIDE SEQUENCE [LARGE SCALE GENOMIC DNA]</scope>
    <source>
        <strain evidence="9">JBR-2021</strain>
    </source>
</reference>
<keyword evidence="2 6" id="KW-0805">Transcription regulation</keyword>
<dbReference type="PANTHER" id="PTHR31500">
    <property type="entry name" value="AT-HOOK MOTIF NUCLEAR-LOCALIZED PROTEIN 9"/>
    <property type="match status" value="1"/>
</dbReference>
<feature type="region of interest" description="Disordered" evidence="7">
    <location>
        <begin position="1"/>
        <end position="163"/>
    </location>
</feature>
<dbReference type="GO" id="GO:0005634">
    <property type="term" value="C:nucleus"/>
    <property type="evidence" value="ECO:0007669"/>
    <property type="project" value="UniProtKB-SubCell"/>
</dbReference>
<evidence type="ECO:0000256" key="2">
    <source>
        <dbReference type="ARBA" id="ARBA00023015"/>
    </source>
</evidence>
<organism evidence="9 10">
    <name type="scientific">Cucurbita argyrosperma subsp. sororia</name>
    <dbReference type="NCBI Taxonomy" id="37648"/>
    <lineage>
        <taxon>Eukaryota</taxon>
        <taxon>Viridiplantae</taxon>
        <taxon>Streptophyta</taxon>
        <taxon>Embryophyta</taxon>
        <taxon>Tracheophyta</taxon>
        <taxon>Spermatophyta</taxon>
        <taxon>Magnoliopsida</taxon>
        <taxon>eudicotyledons</taxon>
        <taxon>Gunneridae</taxon>
        <taxon>Pentapetalae</taxon>
        <taxon>rosids</taxon>
        <taxon>fabids</taxon>
        <taxon>Cucurbitales</taxon>
        <taxon>Cucurbitaceae</taxon>
        <taxon>Cucurbiteae</taxon>
        <taxon>Cucurbita</taxon>
    </lineage>
</organism>
<feature type="compositionally biased region" description="Polar residues" evidence="7">
    <location>
        <begin position="67"/>
        <end position="89"/>
    </location>
</feature>
<comment type="function">
    <text evidence="1 6">Transcription factor that specifically binds AT-rich DNA sequences related to the nuclear matrix attachment regions (MARs).</text>
</comment>
<name>A0AAV6NDQ0_9ROSI</name>
<feature type="region of interest" description="Disordered" evidence="7">
    <location>
        <begin position="289"/>
        <end position="342"/>
    </location>
</feature>